<gene>
    <name evidence="2" type="ORF">HNR59_001221</name>
</gene>
<organism evidence="2 3">
    <name type="scientific">Aquamicrobium lusatiense</name>
    <dbReference type="NCBI Taxonomy" id="89772"/>
    <lineage>
        <taxon>Bacteria</taxon>
        <taxon>Pseudomonadati</taxon>
        <taxon>Pseudomonadota</taxon>
        <taxon>Alphaproteobacteria</taxon>
        <taxon>Hyphomicrobiales</taxon>
        <taxon>Phyllobacteriaceae</taxon>
        <taxon>Aquamicrobium</taxon>
    </lineage>
</organism>
<dbReference type="EMBL" id="JACHEU010000001">
    <property type="protein sequence ID" value="MBB6011876.1"/>
    <property type="molecule type" value="Genomic_DNA"/>
</dbReference>
<proteinExistence type="predicted"/>
<reference evidence="2 3" key="1">
    <citation type="submission" date="2020-08" db="EMBL/GenBank/DDBJ databases">
        <title>Genomic Encyclopedia of Type Strains, Phase IV (KMG-IV): sequencing the most valuable type-strain genomes for metagenomic binning, comparative biology and taxonomic classification.</title>
        <authorList>
            <person name="Goeker M."/>
        </authorList>
    </citation>
    <scope>NUCLEOTIDE SEQUENCE [LARGE SCALE GENOMIC DNA]</scope>
    <source>
        <strain evidence="2 3">DSM 11099</strain>
    </source>
</reference>
<comment type="caution">
    <text evidence="2">The sequence shown here is derived from an EMBL/GenBank/DDBJ whole genome shotgun (WGS) entry which is preliminary data.</text>
</comment>
<evidence type="ECO:0000313" key="3">
    <source>
        <dbReference type="Proteomes" id="UP000533306"/>
    </source>
</evidence>
<name>A0A7W9S0I7_9HYPH</name>
<sequence length="90" mass="9424">MAKRSKSARPEDAGPESILPLTDFRGDPWGIGNENAVAFRAGILSSPVPAEFARRMRDEGKAEKAGIVGITDDAPAALLAADTASDQSQD</sequence>
<dbReference type="AlphaFoldDB" id="A0A7W9S0I7"/>
<evidence type="ECO:0000313" key="2">
    <source>
        <dbReference type="EMBL" id="MBB6011876.1"/>
    </source>
</evidence>
<evidence type="ECO:0000256" key="1">
    <source>
        <dbReference type="SAM" id="MobiDB-lite"/>
    </source>
</evidence>
<dbReference type="RefSeq" id="WP_183827367.1">
    <property type="nucleotide sequence ID" value="NZ_JACHEU010000001.1"/>
</dbReference>
<dbReference type="Proteomes" id="UP000533306">
    <property type="component" value="Unassembled WGS sequence"/>
</dbReference>
<feature type="region of interest" description="Disordered" evidence="1">
    <location>
        <begin position="1"/>
        <end position="25"/>
    </location>
</feature>
<accession>A0A7W9S0I7</accession>
<protein>
    <submittedName>
        <fullName evidence="2">Uncharacterized protein</fullName>
    </submittedName>
</protein>
<keyword evidence="3" id="KW-1185">Reference proteome</keyword>